<evidence type="ECO:0000256" key="1">
    <source>
        <dbReference type="ARBA" id="ARBA00022737"/>
    </source>
</evidence>
<dbReference type="EMBL" id="JACCJC010000057">
    <property type="protein sequence ID" value="KAF6231388.1"/>
    <property type="molecule type" value="Genomic_DNA"/>
</dbReference>
<evidence type="ECO:0000256" key="2">
    <source>
        <dbReference type="SAM" id="MobiDB-lite"/>
    </source>
</evidence>
<feature type="domain" description="WSC" evidence="3">
    <location>
        <begin position="340"/>
        <end position="435"/>
    </location>
</feature>
<dbReference type="Proteomes" id="UP000578531">
    <property type="component" value="Unassembled WGS sequence"/>
</dbReference>
<feature type="domain" description="WSC" evidence="3">
    <location>
        <begin position="1"/>
        <end position="51"/>
    </location>
</feature>
<protein>
    <recommendedName>
        <fullName evidence="3">WSC domain-containing protein</fullName>
    </recommendedName>
</protein>
<dbReference type="PANTHER" id="PTHR45964:SF5">
    <property type="entry name" value="WSCD FAMILY MEMBER CG9164"/>
    <property type="match status" value="1"/>
</dbReference>
<sequence length="560" mass="55968">MGVEYGQECYCGTAPNVGSGIQPQTDCNVLCSGNSLEYCGGGWRLDMYEIQKNRLIPLSASSIASTISSVASTYASSASAVSSATLPASTKLSSTSPSLTILSSSVISPYSASTFASSVSVASSSKLSLSSSVLGSTIGLGSVSSATSSAISSSGLASSSKPVSTSVSSVGAASSIMSSSTILSSKSSSSATLYSTTLSSSVLPSSKPSSTTLSSTKLSSTIISSTTSSSGRISSTSLSSTTKLSTTISSTTSSIRPSSNKLSSTSLSSTTKLSTTISSIRPSSSKLSSTSLSSTTKPSTSASTISSIKSAHLSSTISSTLSSTIPSIHTLTVGELSSSGWSYLGCANNSVTPRALSGASYTDTSGMTIESCQSYCSTNGNNFPLAGLEYGQECYCGSGLQNYAAVGKSGCSEPCAGNASEICGSANLLSLYNLTSYQPPSTVPQVGYYVSQGCYNEAPNGRLLGGPSYSNASGMTVESCVQFCQASTPTMPVAGVESAQECYCASTLPGSATAASSSGCDVPCSGNRKEFCGGSGLLNVYEYNATSVSAQGVPATGSQS</sequence>
<dbReference type="InterPro" id="IPR002889">
    <property type="entry name" value="WSC_carb-bd"/>
</dbReference>
<comment type="caution">
    <text evidence="4">The sequence shown here is derived from an EMBL/GenBank/DDBJ whole genome shotgun (WGS) entry which is preliminary data.</text>
</comment>
<dbReference type="PANTHER" id="PTHR45964">
    <property type="entry name" value="WSCD FAMILY MEMBER CG9164"/>
    <property type="match status" value="1"/>
</dbReference>
<dbReference type="GeneID" id="59291995"/>
<evidence type="ECO:0000313" key="5">
    <source>
        <dbReference type="Proteomes" id="UP000578531"/>
    </source>
</evidence>
<evidence type="ECO:0000259" key="3">
    <source>
        <dbReference type="PROSITE" id="PS51212"/>
    </source>
</evidence>
<accession>A0A8H6FMW8</accession>
<name>A0A8H6FMW8_9LECA</name>
<organism evidence="4 5">
    <name type="scientific">Letharia columbiana</name>
    <dbReference type="NCBI Taxonomy" id="112416"/>
    <lineage>
        <taxon>Eukaryota</taxon>
        <taxon>Fungi</taxon>
        <taxon>Dikarya</taxon>
        <taxon>Ascomycota</taxon>
        <taxon>Pezizomycotina</taxon>
        <taxon>Lecanoromycetes</taxon>
        <taxon>OSLEUM clade</taxon>
        <taxon>Lecanoromycetidae</taxon>
        <taxon>Lecanorales</taxon>
        <taxon>Lecanorineae</taxon>
        <taxon>Parmeliaceae</taxon>
        <taxon>Letharia</taxon>
    </lineage>
</organism>
<dbReference type="InterPro" id="IPR051589">
    <property type="entry name" value="Sialate-O-sulfotransferase"/>
</dbReference>
<keyword evidence="1" id="KW-0677">Repeat</keyword>
<dbReference type="RefSeq" id="XP_037160820.1">
    <property type="nucleotide sequence ID" value="XM_037312234.1"/>
</dbReference>
<dbReference type="AlphaFoldDB" id="A0A8H6FMW8"/>
<gene>
    <name evidence="4" type="ORF">HO173_010348</name>
</gene>
<evidence type="ECO:0000313" key="4">
    <source>
        <dbReference type="EMBL" id="KAF6231388.1"/>
    </source>
</evidence>
<proteinExistence type="predicted"/>
<dbReference type="PROSITE" id="PS51212">
    <property type="entry name" value="WSC"/>
    <property type="match status" value="3"/>
</dbReference>
<feature type="region of interest" description="Disordered" evidence="2">
    <location>
        <begin position="281"/>
        <end position="302"/>
    </location>
</feature>
<dbReference type="OrthoDB" id="2019572at2759"/>
<dbReference type="SMART" id="SM00321">
    <property type="entry name" value="WSC"/>
    <property type="match status" value="2"/>
</dbReference>
<feature type="domain" description="WSC" evidence="3">
    <location>
        <begin position="448"/>
        <end position="544"/>
    </location>
</feature>
<dbReference type="Pfam" id="PF01822">
    <property type="entry name" value="WSC"/>
    <property type="match status" value="3"/>
</dbReference>
<reference evidence="4 5" key="1">
    <citation type="journal article" date="2020" name="Genomics">
        <title>Complete, high-quality genomes from long-read metagenomic sequencing of two wolf lichen thalli reveals enigmatic genome architecture.</title>
        <authorList>
            <person name="McKenzie S.K."/>
            <person name="Walston R.F."/>
            <person name="Allen J.L."/>
        </authorList>
    </citation>
    <scope>NUCLEOTIDE SEQUENCE [LARGE SCALE GENOMIC DNA]</scope>
    <source>
        <strain evidence="4">WasteWater2</strain>
    </source>
</reference>
<keyword evidence="5" id="KW-1185">Reference proteome</keyword>